<evidence type="ECO:0000313" key="2">
    <source>
        <dbReference type="Proteomes" id="UP000051682"/>
    </source>
</evidence>
<dbReference type="EMBL" id="LLYZ01000005">
    <property type="protein sequence ID" value="KQK25680.1"/>
    <property type="molecule type" value="Genomic_DNA"/>
</dbReference>
<organism evidence="1 2">
    <name type="scientific">Chryseobacterium aquaticum</name>
    <dbReference type="NCBI Taxonomy" id="452084"/>
    <lineage>
        <taxon>Bacteria</taxon>
        <taxon>Pseudomonadati</taxon>
        <taxon>Bacteroidota</taxon>
        <taxon>Flavobacteriia</taxon>
        <taxon>Flavobacteriales</taxon>
        <taxon>Weeksellaceae</taxon>
        <taxon>Chryseobacterium group</taxon>
        <taxon>Chryseobacterium</taxon>
    </lineage>
</organism>
<gene>
    <name evidence="1" type="ORF">AR438_08765</name>
</gene>
<dbReference type="OrthoDB" id="706486at2"/>
<sequence length="131" mass="15039">MKKICFTFSLLLFFSCGQKNTEANNAVENANSTTSYTRFSKGENILDAIYNEQIKNDENIKKLDDKIKALYEDKEKVTNINQEIMNKSSEYYSDVESIASNITDSLLKKQILELIKISADKIYLKEKSSEN</sequence>
<proteinExistence type="predicted"/>
<dbReference type="RefSeq" id="WP_056014397.1">
    <property type="nucleotide sequence ID" value="NZ_LLYZ01000005.1"/>
</dbReference>
<comment type="caution">
    <text evidence="1">The sequence shown here is derived from an EMBL/GenBank/DDBJ whole genome shotgun (WGS) entry which is preliminary data.</text>
</comment>
<evidence type="ECO:0000313" key="1">
    <source>
        <dbReference type="EMBL" id="KQK25680.1"/>
    </source>
</evidence>
<keyword evidence="2" id="KW-1185">Reference proteome</keyword>
<reference evidence="1 2" key="1">
    <citation type="submission" date="2015-10" db="EMBL/GenBank/DDBJ databases">
        <title>Chryseobacterium aquaticum genome.</title>
        <authorList>
            <person name="Newman J.D."/>
            <person name="Ferguson M.B."/>
            <person name="Miller J.R."/>
        </authorList>
    </citation>
    <scope>NUCLEOTIDE SEQUENCE [LARGE SCALE GENOMIC DNA]</scope>
    <source>
        <strain evidence="1 2">KCTC 12483</strain>
    </source>
</reference>
<dbReference type="InterPro" id="IPR036785">
    <property type="entry name" value="YkyA-like_sf"/>
</dbReference>
<dbReference type="SUPFAM" id="SSF140423">
    <property type="entry name" value="MW0975(SA0943)-like"/>
    <property type="match status" value="1"/>
</dbReference>
<evidence type="ECO:0008006" key="3">
    <source>
        <dbReference type="Google" id="ProtNLM"/>
    </source>
</evidence>
<protein>
    <recommendedName>
        <fullName evidence="3">Lipoprotein</fullName>
    </recommendedName>
</protein>
<dbReference type="PROSITE" id="PS51257">
    <property type="entry name" value="PROKAR_LIPOPROTEIN"/>
    <property type="match status" value="1"/>
</dbReference>
<dbReference type="AlphaFoldDB" id="A0A0Q3HSF4"/>
<dbReference type="Proteomes" id="UP000051682">
    <property type="component" value="Unassembled WGS sequence"/>
</dbReference>
<accession>A0A0Q3HSF4</accession>
<name>A0A0Q3HSF4_9FLAO</name>